<gene>
    <name evidence="6" type="ORF">OFUS_LOCUS18297</name>
</gene>
<dbReference type="GO" id="GO:0020037">
    <property type="term" value="F:heme binding"/>
    <property type="evidence" value="ECO:0007669"/>
    <property type="project" value="InterPro"/>
</dbReference>
<dbReference type="InterPro" id="IPR050182">
    <property type="entry name" value="Cytochrome_P450_fam2"/>
</dbReference>
<keyword evidence="2 4" id="KW-0479">Metal-binding</keyword>
<reference evidence="6" key="1">
    <citation type="submission" date="2022-03" db="EMBL/GenBank/DDBJ databases">
        <authorList>
            <person name="Martin C."/>
        </authorList>
    </citation>
    <scope>NUCLEOTIDE SEQUENCE</scope>
</reference>
<proteinExistence type="inferred from homology"/>
<evidence type="ECO:0000256" key="1">
    <source>
        <dbReference type="ARBA" id="ARBA00010617"/>
    </source>
</evidence>
<evidence type="ECO:0000313" key="7">
    <source>
        <dbReference type="Proteomes" id="UP000749559"/>
    </source>
</evidence>
<dbReference type="OrthoDB" id="6141508at2759"/>
<dbReference type="InterPro" id="IPR036396">
    <property type="entry name" value="Cyt_P450_sf"/>
</dbReference>
<dbReference type="GO" id="GO:0005506">
    <property type="term" value="F:iron ion binding"/>
    <property type="evidence" value="ECO:0007669"/>
    <property type="project" value="InterPro"/>
</dbReference>
<dbReference type="Pfam" id="PF00067">
    <property type="entry name" value="p450"/>
    <property type="match status" value="1"/>
</dbReference>
<keyword evidence="7" id="KW-1185">Reference proteome</keyword>
<keyword evidence="5" id="KW-0503">Monooxygenase</keyword>
<dbReference type="EMBL" id="CAIIXF020000009">
    <property type="protein sequence ID" value="CAH1793449.1"/>
    <property type="molecule type" value="Genomic_DNA"/>
</dbReference>
<dbReference type="InterPro" id="IPR017972">
    <property type="entry name" value="Cyt_P450_CS"/>
</dbReference>
<organism evidence="6 7">
    <name type="scientific">Owenia fusiformis</name>
    <name type="common">Polychaete worm</name>
    <dbReference type="NCBI Taxonomy" id="6347"/>
    <lineage>
        <taxon>Eukaryota</taxon>
        <taxon>Metazoa</taxon>
        <taxon>Spiralia</taxon>
        <taxon>Lophotrochozoa</taxon>
        <taxon>Annelida</taxon>
        <taxon>Polychaeta</taxon>
        <taxon>Sedentaria</taxon>
        <taxon>Canalipalpata</taxon>
        <taxon>Sabellida</taxon>
        <taxon>Oweniida</taxon>
        <taxon>Oweniidae</taxon>
        <taxon>Owenia</taxon>
    </lineage>
</organism>
<dbReference type="PANTHER" id="PTHR24300">
    <property type="entry name" value="CYTOCHROME P450 508A4-RELATED"/>
    <property type="match status" value="1"/>
</dbReference>
<keyword evidence="3 4" id="KW-0408">Iron</keyword>
<name>A0A8J1Y6V7_OWEFU</name>
<dbReference type="GO" id="GO:0016712">
    <property type="term" value="F:oxidoreductase activity, acting on paired donors, with incorporation or reduction of molecular oxygen, reduced flavin or flavoprotein as one donor, and incorporation of one atom of oxygen"/>
    <property type="evidence" value="ECO:0007669"/>
    <property type="project" value="TreeGrafter"/>
</dbReference>
<evidence type="ECO:0000313" key="6">
    <source>
        <dbReference type="EMBL" id="CAH1793449.1"/>
    </source>
</evidence>
<dbReference type="AlphaFoldDB" id="A0A8J1Y6V7"/>
<keyword evidence="4 5" id="KW-0349">Heme</keyword>
<evidence type="ECO:0000256" key="4">
    <source>
        <dbReference type="PIRSR" id="PIRSR602401-1"/>
    </source>
</evidence>
<dbReference type="GO" id="GO:0005737">
    <property type="term" value="C:cytoplasm"/>
    <property type="evidence" value="ECO:0007669"/>
    <property type="project" value="TreeGrafter"/>
</dbReference>
<comment type="similarity">
    <text evidence="1 5">Belongs to the cytochrome P450 family.</text>
</comment>
<evidence type="ECO:0000256" key="5">
    <source>
        <dbReference type="RuleBase" id="RU000461"/>
    </source>
</evidence>
<dbReference type="GO" id="GO:0008395">
    <property type="term" value="F:steroid hydroxylase activity"/>
    <property type="evidence" value="ECO:0007669"/>
    <property type="project" value="TreeGrafter"/>
</dbReference>
<dbReference type="InterPro" id="IPR001128">
    <property type="entry name" value="Cyt_P450"/>
</dbReference>
<evidence type="ECO:0000256" key="2">
    <source>
        <dbReference type="ARBA" id="ARBA00022723"/>
    </source>
</evidence>
<comment type="caution">
    <text evidence="6">The sequence shown here is derived from an EMBL/GenBank/DDBJ whole genome shotgun (WGS) entry which is preliminary data.</text>
</comment>
<dbReference type="Proteomes" id="UP000749559">
    <property type="component" value="Unassembled WGS sequence"/>
</dbReference>
<dbReference type="GO" id="GO:0006082">
    <property type="term" value="P:organic acid metabolic process"/>
    <property type="evidence" value="ECO:0007669"/>
    <property type="project" value="TreeGrafter"/>
</dbReference>
<evidence type="ECO:0000256" key="3">
    <source>
        <dbReference type="ARBA" id="ARBA00023004"/>
    </source>
</evidence>
<dbReference type="InterPro" id="IPR002401">
    <property type="entry name" value="Cyt_P450_E_grp-I"/>
</dbReference>
<dbReference type="GO" id="GO:0006805">
    <property type="term" value="P:xenobiotic metabolic process"/>
    <property type="evidence" value="ECO:0007669"/>
    <property type="project" value="TreeGrafter"/>
</dbReference>
<accession>A0A8J1Y6V7</accession>
<protein>
    <submittedName>
        <fullName evidence="6">Uncharacterized protein</fullName>
    </submittedName>
</protein>
<dbReference type="SUPFAM" id="SSF48264">
    <property type="entry name" value="Cytochrome P450"/>
    <property type="match status" value="1"/>
</dbReference>
<dbReference type="PRINTS" id="PR00385">
    <property type="entry name" value="P450"/>
</dbReference>
<feature type="binding site" description="axial binding residue" evidence="4">
    <location>
        <position position="98"/>
    </location>
    <ligand>
        <name>heme</name>
        <dbReference type="ChEBI" id="CHEBI:30413"/>
    </ligand>
    <ligandPart>
        <name>Fe</name>
        <dbReference type="ChEBI" id="CHEBI:18248"/>
    </ligandPart>
</feature>
<sequence>MTDKQNMPFTEATILEVMRTQPIAPLVNSRHSSDQPTQFKGYVLPPRTMIIANMYALMNDPDHWVDPEIFNPLRFIGEDGKVIKDSYMLPFSIGKRQCPGEPLARMELFLFFVGILQKFRIEIPPGREAPLKVELGNGMNAPVESDLCFIRD</sequence>
<comment type="cofactor">
    <cofactor evidence="4">
        <name>heme</name>
        <dbReference type="ChEBI" id="CHEBI:30413"/>
    </cofactor>
</comment>
<dbReference type="PANTHER" id="PTHR24300:SF403">
    <property type="entry name" value="CYTOCHROME P450 306A1"/>
    <property type="match status" value="1"/>
</dbReference>
<dbReference type="PRINTS" id="PR00463">
    <property type="entry name" value="EP450I"/>
</dbReference>
<dbReference type="Gene3D" id="1.10.630.10">
    <property type="entry name" value="Cytochrome P450"/>
    <property type="match status" value="1"/>
</dbReference>
<keyword evidence="5" id="KW-0560">Oxidoreductase</keyword>
<dbReference type="PROSITE" id="PS00086">
    <property type="entry name" value="CYTOCHROME_P450"/>
    <property type="match status" value="1"/>
</dbReference>